<dbReference type="EMBL" id="BAAAZR010000046">
    <property type="protein sequence ID" value="GAA3840859.1"/>
    <property type="molecule type" value="Genomic_DNA"/>
</dbReference>
<organism evidence="2 3">
    <name type="scientific">Sphaerisporangium flaviroseum</name>
    <dbReference type="NCBI Taxonomy" id="509199"/>
    <lineage>
        <taxon>Bacteria</taxon>
        <taxon>Bacillati</taxon>
        <taxon>Actinomycetota</taxon>
        <taxon>Actinomycetes</taxon>
        <taxon>Streptosporangiales</taxon>
        <taxon>Streptosporangiaceae</taxon>
        <taxon>Sphaerisporangium</taxon>
    </lineage>
</organism>
<feature type="region of interest" description="Disordered" evidence="1">
    <location>
        <begin position="71"/>
        <end position="95"/>
    </location>
</feature>
<proteinExistence type="predicted"/>
<accession>A0ABP7JC99</accession>
<feature type="compositionally biased region" description="Basic residues" evidence="1">
    <location>
        <begin position="86"/>
        <end position="95"/>
    </location>
</feature>
<reference evidence="3" key="1">
    <citation type="journal article" date="2019" name="Int. J. Syst. Evol. Microbiol.">
        <title>The Global Catalogue of Microorganisms (GCM) 10K type strain sequencing project: providing services to taxonomists for standard genome sequencing and annotation.</title>
        <authorList>
            <consortium name="The Broad Institute Genomics Platform"/>
            <consortium name="The Broad Institute Genome Sequencing Center for Infectious Disease"/>
            <person name="Wu L."/>
            <person name="Ma J."/>
        </authorList>
    </citation>
    <scope>NUCLEOTIDE SEQUENCE [LARGE SCALE GENOMIC DNA]</scope>
    <source>
        <strain evidence="3">JCM 16908</strain>
    </source>
</reference>
<keyword evidence="3" id="KW-1185">Reference proteome</keyword>
<gene>
    <name evidence="2" type="ORF">GCM10022226_74170</name>
</gene>
<evidence type="ECO:0000256" key="1">
    <source>
        <dbReference type="SAM" id="MobiDB-lite"/>
    </source>
</evidence>
<name>A0ABP7JC99_9ACTN</name>
<evidence type="ECO:0000313" key="2">
    <source>
        <dbReference type="EMBL" id="GAA3840859.1"/>
    </source>
</evidence>
<sequence length="95" mass="11054">MWINNRPPPDWTVELPVGMKLLNSNQRLHRMARSKLTRAIREAGQEAVQDAGVPHMERAYIIGELRPVDRRRRDQGNWYPSESGRRRPGGRRRAG</sequence>
<comment type="caution">
    <text evidence="2">The sequence shown here is derived from an EMBL/GenBank/DDBJ whole genome shotgun (WGS) entry which is preliminary data.</text>
</comment>
<protein>
    <submittedName>
        <fullName evidence="2">Uncharacterized protein</fullName>
    </submittedName>
</protein>
<evidence type="ECO:0000313" key="3">
    <source>
        <dbReference type="Proteomes" id="UP001500888"/>
    </source>
</evidence>
<dbReference type="Proteomes" id="UP001500888">
    <property type="component" value="Unassembled WGS sequence"/>
</dbReference>